<evidence type="ECO:0000256" key="4">
    <source>
        <dbReference type="ARBA" id="ARBA00022692"/>
    </source>
</evidence>
<dbReference type="Gene3D" id="2.40.170.20">
    <property type="entry name" value="TonB-dependent receptor, beta-barrel domain"/>
    <property type="match status" value="1"/>
</dbReference>
<feature type="chain" id="PRO_5040456089" evidence="10">
    <location>
        <begin position="28"/>
        <end position="975"/>
    </location>
</feature>
<dbReference type="PROSITE" id="PS52016">
    <property type="entry name" value="TONB_DEPENDENT_REC_3"/>
    <property type="match status" value="1"/>
</dbReference>
<proteinExistence type="inferred from homology"/>
<organism evidence="13 14">
    <name type="scientific">Qipengyuania aquimaris</name>
    <dbReference type="NCBI Taxonomy" id="255984"/>
    <lineage>
        <taxon>Bacteria</taxon>
        <taxon>Pseudomonadati</taxon>
        <taxon>Pseudomonadota</taxon>
        <taxon>Alphaproteobacteria</taxon>
        <taxon>Sphingomonadales</taxon>
        <taxon>Erythrobacteraceae</taxon>
        <taxon>Qipengyuania</taxon>
    </lineage>
</organism>
<evidence type="ECO:0000313" key="13">
    <source>
        <dbReference type="EMBL" id="MBY6217052.1"/>
    </source>
</evidence>
<evidence type="ECO:0000256" key="2">
    <source>
        <dbReference type="ARBA" id="ARBA00022448"/>
    </source>
</evidence>
<comment type="subcellular location">
    <subcellularLocation>
        <location evidence="1 8">Cell outer membrane</location>
        <topology evidence="1 8">Multi-pass membrane protein</topology>
    </subcellularLocation>
</comment>
<evidence type="ECO:0000256" key="9">
    <source>
        <dbReference type="RuleBase" id="RU003357"/>
    </source>
</evidence>
<dbReference type="InterPro" id="IPR000531">
    <property type="entry name" value="Beta-barrel_TonB"/>
</dbReference>
<gene>
    <name evidence="13" type="ORF">KUV31_01730</name>
</gene>
<evidence type="ECO:0000256" key="8">
    <source>
        <dbReference type="PROSITE-ProRule" id="PRU01360"/>
    </source>
</evidence>
<dbReference type="PANTHER" id="PTHR47234:SF2">
    <property type="entry name" value="TONB-DEPENDENT RECEPTOR"/>
    <property type="match status" value="1"/>
</dbReference>
<name>A0A9Q3RZ42_9SPHN</name>
<evidence type="ECO:0000256" key="7">
    <source>
        <dbReference type="ARBA" id="ARBA00023237"/>
    </source>
</evidence>
<sequence length="975" mass="103930">MSYRFTKASLLTGTVMAGAMIASPALAQADEDPALESGAAEETSAAPIVVTGSRIARRNVETAAPVAVVNAEEFKLSGTVNVENVVNTLPQVVPGVTSFSNNPGNGTASLNLRGLGATRTLLLVNGRRWKFYDANQITDLNTIPQFLLDSVDVVTGGASAVYGSDAMAGVVNFRLRELDGAEVGGQYSITERGDGARYQVHGAVGSDFADGRGNVTAYAEYYNREEIFQGDRDFSEFALGGSPLVQLGSSLPPATRLTYQGDADTVGSPFDSSVDGNPFAIFNADGSIREYENPGDLYNYAPVNYLQLPQERYLLGGNAAYEISSGLELYGELSYSNNRVDAELAPTPILVNTFLDIDSLEANGFVDAATIAAFRDLDANESGADQNDGLIDVQVRRRLLEAGGRRNLDERNAFRLVTGARGAINDYLSYDAYYMFARTRNANIQQGNASVSRFTAGVNGTGPTPINIFGPNTLTPAMVDSFRIQAQNGDISKLQVLTGVVSGTFGDFALGEAEAVGFAIGAERRIVEAQFLPDEFLASGDVAGFNAGSPTSGGYDVNEVFAELNIPFETESGFRVELTGAGRYSDYSLETVGGVWTYAGGIQIQPIPDITFRGQYQRAVRAPNVNELFQGTAIGFPGANDPCAGDGAGNGPIPTGGLLATCLANGVPQANIGNNVVLQPDGQIAALFGGNPNLEEETSDSYSFGVVLEPSFIPGLTITADYFDITIDNAITTISLQQALDLCYNQAQDLSDPRCLNFVGTRDAQGAFGRVNPPVLGGANIAEFSTSGVDLQVNYGTDVGFSLFGEADSRMAVQFLGTWTESNDTIPDVTDPTNVVTCAGEFGLTCGEPQASFKWTSRFSWSDGPVTTSVRWRHLSAVEDDDPTFDYHVERIDAYDLIDLTVSVEASERLTLSAGINNLFDTLPSSPEFDASGTVINDTNSLLLGDFNNSEQANTYPSTYDVLGRDFFFSAQFRF</sequence>
<evidence type="ECO:0000256" key="5">
    <source>
        <dbReference type="ARBA" id="ARBA00023077"/>
    </source>
</evidence>
<comment type="caution">
    <text evidence="13">The sequence shown here is derived from an EMBL/GenBank/DDBJ whole genome shotgun (WGS) entry which is preliminary data.</text>
</comment>
<evidence type="ECO:0000259" key="11">
    <source>
        <dbReference type="Pfam" id="PF00593"/>
    </source>
</evidence>
<dbReference type="Pfam" id="PF00593">
    <property type="entry name" value="TonB_dep_Rec_b-barrel"/>
    <property type="match status" value="1"/>
</dbReference>
<dbReference type="InterPro" id="IPR036942">
    <property type="entry name" value="Beta-barrel_TonB_sf"/>
</dbReference>
<dbReference type="InterPro" id="IPR039426">
    <property type="entry name" value="TonB-dep_rcpt-like"/>
</dbReference>
<dbReference type="PANTHER" id="PTHR47234">
    <property type="match status" value="1"/>
</dbReference>
<keyword evidence="6 8" id="KW-0472">Membrane</keyword>
<dbReference type="SUPFAM" id="SSF56935">
    <property type="entry name" value="Porins"/>
    <property type="match status" value="1"/>
</dbReference>
<evidence type="ECO:0000256" key="1">
    <source>
        <dbReference type="ARBA" id="ARBA00004571"/>
    </source>
</evidence>
<keyword evidence="7 8" id="KW-0998">Cell outer membrane</keyword>
<keyword evidence="13" id="KW-0675">Receptor</keyword>
<dbReference type="Pfam" id="PF07715">
    <property type="entry name" value="Plug"/>
    <property type="match status" value="1"/>
</dbReference>
<feature type="signal peptide" evidence="10">
    <location>
        <begin position="1"/>
        <end position="27"/>
    </location>
</feature>
<comment type="similarity">
    <text evidence="8 9">Belongs to the TonB-dependent receptor family.</text>
</comment>
<dbReference type="AlphaFoldDB" id="A0A9Q3RZ42"/>
<dbReference type="Proteomes" id="UP000824927">
    <property type="component" value="Unassembled WGS sequence"/>
</dbReference>
<evidence type="ECO:0000256" key="10">
    <source>
        <dbReference type="SAM" id="SignalP"/>
    </source>
</evidence>
<dbReference type="InterPro" id="IPR012910">
    <property type="entry name" value="Plug_dom"/>
</dbReference>
<dbReference type="Gene3D" id="2.170.130.10">
    <property type="entry name" value="TonB-dependent receptor, plug domain"/>
    <property type="match status" value="1"/>
</dbReference>
<dbReference type="RefSeq" id="WP_222404272.1">
    <property type="nucleotide sequence ID" value="NZ_JAHVKP010000001.1"/>
</dbReference>
<keyword evidence="2 8" id="KW-0813">Transport</keyword>
<accession>A0A9Q3RZ42</accession>
<feature type="domain" description="TonB-dependent receptor-like beta-barrel" evidence="11">
    <location>
        <begin position="392"/>
        <end position="919"/>
    </location>
</feature>
<keyword evidence="3 8" id="KW-1134">Transmembrane beta strand</keyword>
<dbReference type="EMBL" id="JAHVKP010000001">
    <property type="protein sequence ID" value="MBY6217052.1"/>
    <property type="molecule type" value="Genomic_DNA"/>
</dbReference>
<keyword evidence="4 8" id="KW-0812">Transmembrane</keyword>
<dbReference type="InterPro" id="IPR037066">
    <property type="entry name" value="Plug_dom_sf"/>
</dbReference>
<feature type="domain" description="TonB-dependent receptor plug" evidence="12">
    <location>
        <begin position="60"/>
        <end position="170"/>
    </location>
</feature>
<evidence type="ECO:0000256" key="6">
    <source>
        <dbReference type="ARBA" id="ARBA00023136"/>
    </source>
</evidence>
<reference evidence="13" key="1">
    <citation type="submission" date="2021-06" db="EMBL/GenBank/DDBJ databases">
        <title>50 bacteria genomes isolated from Dapeng, Shenzhen, China.</title>
        <authorList>
            <person name="Zheng W."/>
            <person name="Yu S."/>
            <person name="Huang Y."/>
        </authorList>
    </citation>
    <scope>NUCLEOTIDE SEQUENCE</scope>
    <source>
        <strain evidence="13">DP4N28-2</strain>
    </source>
</reference>
<keyword evidence="10" id="KW-0732">Signal</keyword>
<evidence type="ECO:0000259" key="12">
    <source>
        <dbReference type="Pfam" id="PF07715"/>
    </source>
</evidence>
<protein>
    <submittedName>
        <fullName evidence="13">TonB-dependent receptor</fullName>
    </submittedName>
</protein>
<keyword evidence="5 9" id="KW-0798">TonB box</keyword>
<dbReference type="GO" id="GO:0009279">
    <property type="term" value="C:cell outer membrane"/>
    <property type="evidence" value="ECO:0007669"/>
    <property type="project" value="UniProtKB-SubCell"/>
</dbReference>
<evidence type="ECO:0000256" key="3">
    <source>
        <dbReference type="ARBA" id="ARBA00022452"/>
    </source>
</evidence>
<evidence type="ECO:0000313" key="14">
    <source>
        <dbReference type="Proteomes" id="UP000824927"/>
    </source>
</evidence>